<dbReference type="Proteomes" id="UP000031075">
    <property type="component" value="Segment"/>
</dbReference>
<reference evidence="1 2" key="1">
    <citation type="submission" date="2014-10" db="EMBL/GenBank/DDBJ databases">
        <authorList>
            <person name="Msani S."/>
            <person name="Brouckaert M.-A."/>
            <person name="Jacobs C."/>
            <person name="Mafu P."/>
            <person name="Moti D."/>
            <person name="Naeem M."/>
            <person name="Ntuli T."/>
            <person name="Mngomezulu K."/>
            <person name="Larsen M.H."/>
            <person name="Rubin E.J."/>
            <person name="Russell D.A."/>
            <person name="Guerrero C.A."/>
            <person name="Bowman C.A."/>
            <person name="Jacobs-Sera D."/>
            <person name="Hendrix R.W."/>
            <person name="Hatfull G.F."/>
        </authorList>
    </citation>
    <scope>NUCLEOTIDE SEQUENCE [LARGE SCALE GENOMIC DNA]</scope>
</reference>
<dbReference type="RefSeq" id="YP_009124726.1">
    <property type="nucleotide sequence ID" value="NC_026589.1"/>
</dbReference>
<proteinExistence type="predicted"/>
<evidence type="ECO:0000313" key="1">
    <source>
        <dbReference type="EMBL" id="AJA43373.1"/>
    </source>
</evidence>
<accession>A0A0A7RVX1</accession>
<organism evidence="1 2">
    <name type="scientific">Mycobacterium phage Sbash</name>
    <dbReference type="NCBI Taxonomy" id="1567475"/>
    <lineage>
        <taxon>Viruses</taxon>
        <taxon>Duplodnaviria</taxon>
        <taxon>Heunggongvirae</taxon>
        <taxon>Uroviricota</taxon>
        <taxon>Caudoviricetes</taxon>
        <taxon>Chenonavirus</taxon>
        <taxon>Chenonavirus sbash</taxon>
    </lineage>
</organism>
<protein>
    <submittedName>
        <fullName evidence="1">Uncharacterized protein</fullName>
    </submittedName>
</protein>
<dbReference type="EMBL" id="KP027201">
    <property type="protein sequence ID" value="AJA43373.1"/>
    <property type="molecule type" value="Genomic_DNA"/>
</dbReference>
<keyword evidence="2" id="KW-1185">Reference proteome</keyword>
<evidence type="ECO:0000313" key="2">
    <source>
        <dbReference type="Proteomes" id="UP000031075"/>
    </source>
</evidence>
<dbReference type="KEGG" id="vg:23679487"/>
<dbReference type="GeneID" id="23679487"/>
<gene>
    <name evidence="1" type="primary">72</name>
    <name evidence="1" type="ORF">PBI_SBASH_72</name>
</gene>
<sequence>MTDFTDEPEPVRCLCSGEYLDAGKARHLGCDQPGGCPELRDSMEGLS</sequence>
<name>A0A0A7RVX1_9CAUD</name>